<reference evidence="2" key="3">
    <citation type="submission" date="2018-09" db="EMBL/GenBank/DDBJ databases">
        <authorList>
            <person name="Harrison J."/>
            <person name="Moore K.A."/>
            <person name="Paszkiewicz K."/>
            <person name="Jones T."/>
            <person name="Grant M."/>
            <person name="Ambacheew D."/>
            <person name="Muzemil S."/>
            <person name="Studholme D."/>
        </authorList>
    </citation>
    <scope>NUCLEOTIDE SEQUENCE</scope>
</reference>
<protein>
    <recommendedName>
        <fullName evidence="5">DUF599 domain-containing protein</fullName>
    </recommendedName>
</protein>
<evidence type="ECO:0008006" key="5">
    <source>
        <dbReference type="Google" id="ProtNLM"/>
    </source>
</evidence>
<dbReference type="EMBL" id="KV876928">
    <property type="protein sequence ID" value="RZR75547.1"/>
    <property type="molecule type" value="Genomic_DNA"/>
</dbReference>
<feature type="transmembrane region" description="Helical" evidence="1">
    <location>
        <begin position="78"/>
        <end position="100"/>
    </location>
</feature>
<accession>A0A426X479</accession>
<evidence type="ECO:0000313" key="4">
    <source>
        <dbReference type="Proteomes" id="UP000287651"/>
    </source>
</evidence>
<keyword evidence="1" id="KW-0472">Membrane</keyword>
<dbReference type="EMBL" id="AMZH03027134">
    <property type="protein sequence ID" value="RRT34276.1"/>
    <property type="molecule type" value="Genomic_DNA"/>
</dbReference>
<keyword evidence="1" id="KW-0812">Transmembrane</keyword>
<reference evidence="3" key="2">
    <citation type="journal article" date="2018" name="Data Brief">
        <title>Genome sequence data from 17 accessions of Ensete ventricosum, a staple food crop for millions in Ethiopia.</title>
        <authorList>
            <person name="Yemataw Z."/>
            <person name="Muzemil S."/>
            <person name="Ambachew D."/>
            <person name="Tripathi L."/>
            <person name="Tesfaye K."/>
            <person name="Chala A."/>
            <person name="Farbos A."/>
            <person name="O'Neill P."/>
            <person name="Moore K."/>
            <person name="Grant M."/>
            <person name="Studholme D.J."/>
        </authorList>
    </citation>
    <scope>NUCLEOTIDE SEQUENCE [LARGE SCALE GENOMIC DNA]</scope>
    <source>
        <tissue evidence="3">Leaf</tissue>
    </source>
</reference>
<evidence type="ECO:0000313" key="2">
    <source>
        <dbReference type="EMBL" id="RRT34276.1"/>
    </source>
</evidence>
<dbReference type="PANTHER" id="PTHR31881:SF6">
    <property type="entry name" value="OS09G0494600 PROTEIN"/>
    <property type="match status" value="1"/>
</dbReference>
<feature type="transmembrane region" description="Helical" evidence="1">
    <location>
        <begin position="183"/>
        <end position="212"/>
    </location>
</feature>
<name>A0A426X479_ENSVE</name>
<organism evidence="2 4">
    <name type="scientific">Ensete ventricosum</name>
    <name type="common">Abyssinian banana</name>
    <name type="synonym">Musa ensete</name>
    <dbReference type="NCBI Taxonomy" id="4639"/>
    <lineage>
        <taxon>Eukaryota</taxon>
        <taxon>Viridiplantae</taxon>
        <taxon>Streptophyta</taxon>
        <taxon>Embryophyta</taxon>
        <taxon>Tracheophyta</taxon>
        <taxon>Spermatophyta</taxon>
        <taxon>Magnoliopsida</taxon>
        <taxon>Liliopsida</taxon>
        <taxon>Zingiberales</taxon>
        <taxon>Musaceae</taxon>
        <taxon>Ensete</taxon>
    </lineage>
</organism>
<dbReference type="PANTHER" id="PTHR31881">
    <property type="match status" value="1"/>
</dbReference>
<dbReference type="AlphaFoldDB" id="A0A426X479"/>
<sequence length="238" mass="26713">MEWRKSYLDLILVPLGLLFPIVYHLWLWHKVRSQPLRTIIGINSAGRRFWVQAMIKDNDKKNILAVQTIRNTIMGSTLMATTSILLCSGLAAVISSTYSVKKPLNDSVFGAHGEFMVSLKYVTLLLIFLFAFLCYSLSIRFVNQANFLVNVACGLDDACPVTPDYVFDLLEKGFTLNTVGNRLFYAALPILLWIFGPVLVVFSSLTMVLILYNLDVVYEEEKGGAGVMVEKIRGKDCV</sequence>
<evidence type="ECO:0000313" key="3">
    <source>
        <dbReference type="EMBL" id="RZR75547.1"/>
    </source>
</evidence>
<gene>
    <name evidence="2" type="ORF">B296_00054718</name>
    <name evidence="3" type="ORF">BHM03_00061117</name>
</gene>
<keyword evidence="1" id="KW-1133">Transmembrane helix</keyword>
<dbReference type="Proteomes" id="UP000287651">
    <property type="component" value="Unassembled WGS sequence"/>
</dbReference>
<dbReference type="InterPro" id="IPR006747">
    <property type="entry name" value="DUF599"/>
</dbReference>
<reference evidence="2 4" key="1">
    <citation type="journal article" date="2014" name="Agronomy (Basel)">
        <title>A Draft Genome Sequence for Ensete ventricosum, the Drought-Tolerant Tree Against Hunger.</title>
        <authorList>
            <person name="Harrison J."/>
            <person name="Moore K.A."/>
            <person name="Paszkiewicz K."/>
            <person name="Jones T."/>
            <person name="Grant M."/>
            <person name="Ambacheew D."/>
            <person name="Muzemil S."/>
            <person name="Studholme D.J."/>
        </authorList>
    </citation>
    <scope>NUCLEOTIDE SEQUENCE [LARGE SCALE GENOMIC DNA]</scope>
</reference>
<proteinExistence type="predicted"/>
<evidence type="ECO:0000256" key="1">
    <source>
        <dbReference type="SAM" id="Phobius"/>
    </source>
</evidence>
<feature type="transmembrane region" description="Helical" evidence="1">
    <location>
        <begin position="7"/>
        <end position="26"/>
    </location>
</feature>
<dbReference type="Pfam" id="PF04654">
    <property type="entry name" value="DUF599"/>
    <property type="match status" value="1"/>
</dbReference>
<feature type="transmembrane region" description="Helical" evidence="1">
    <location>
        <begin position="121"/>
        <end position="142"/>
    </location>
</feature>
<dbReference type="Proteomes" id="UP000290560">
    <property type="component" value="Unassembled WGS sequence"/>
</dbReference>